<gene>
    <name evidence="7" type="ORF">Pcinc_043071</name>
</gene>
<keyword evidence="5" id="KW-0472">Membrane</keyword>
<comment type="similarity">
    <text evidence="2">Belongs to the band 7/mec-2 family. HflC subfamily.</text>
</comment>
<dbReference type="PANTHER" id="PTHR42911">
    <property type="entry name" value="MODULATOR OF FTSH PROTEASE HFLC"/>
    <property type="match status" value="1"/>
</dbReference>
<dbReference type="SUPFAM" id="SSF117892">
    <property type="entry name" value="Band 7/SPFH domain"/>
    <property type="match status" value="1"/>
</dbReference>
<dbReference type="SMART" id="SM00244">
    <property type="entry name" value="PHB"/>
    <property type="match status" value="1"/>
</dbReference>
<evidence type="ECO:0000256" key="1">
    <source>
        <dbReference type="ARBA" id="ARBA00004370"/>
    </source>
</evidence>
<name>A0AAE1BGH6_PETCI</name>
<sequence length="271" mass="31069">MVVIYIVQETQRAVLLKFGEIVRPDIEPGLHVKIPFINSVKKFDARILTVDVRPESFLTVEKKGVEVDWYAKWKIADVSKFYTATNGEERRAHVLLSQRINTGLRNQFGERTLHEVISGERDELMTELTKLINGIALTEFGIEVVDVRVKQIDLPPTVSGAVYSRMQTERQREAAEHRSQGRELAEGIRADADRKRIIIEAEAYREAERLRGEGDAVAAAVYARAYNKDPEFYSFTRSLKAYQESFNNKGDILLIDPDNDFFRYLNDSRGK</sequence>
<comment type="caution">
    <text evidence="7">The sequence shown here is derived from an EMBL/GenBank/DDBJ whole genome shotgun (WGS) entry which is preliminary data.</text>
</comment>
<evidence type="ECO:0000256" key="4">
    <source>
        <dbReference type="ARBA" id="ARBA00022989"/>
    </source>
</evidence>
<dbReference type="Gene3D" id="3.30.479.30">
    <property type="entry name" value="Band 7 domain"/>
    <property type="match status" value="1"/>
</dbReference>
<keyword evidence="3" id="KW-0812">Transmembrane</keyword>
<evidence type="ECO:0000313" key="8">
    <source>
        <dbReference type="Proteomes" id="UP001286313"/>
    </source>
</evidence>
<dbReference type="InterPro" id="IPR001972">
    <property type="entry name" value="Stomatin_HflK_fam"/>
</dbReference>
<keyword evidence="4" id="KW-1133">Transmembrane helix</keyword>
<dbReference type="PANTHER" id="PTHR42911:SF1">
    <property type="entry name" value="MODULATOR OF FTSH PROTEASE HFLC"/>
    <property type="match status" value="1"/>
</dbReference>
<evidence type="ECO:0000313" key="7">
    <source>
        <dbReference type="EMBL" id="KAK3850205.1"/>
    </source>
</evidence>
<evidence type="ECO:0000256" key="5">
    <source>
        <dbReference type="ARBA" id="ARBA00023136"/>
    </source>
</evidence>
<dbReference type="NCBIfam" id="TIGR01932">
    <property type="entry name" value="hflC"/>
    <property type="match status" value="1"/>
</dbReference>
<dbReference type="CDD" id="cd03405">
    <property type="entry name" value="SPFH_HflC"/>
    <property type="match status" value="1"/>
</dbReference>
<dbReference type="PIRSF" id="PIRSF005651">
    <property type="entry name" value="HflC"/>
    <property type="match status" value="1"/>
</dbReference>
<dbReference type="EMBL" id="JAWQEG010008494">
    <property type="protein sequence ID" value="KAK3850205.1"/>
    <property type="molecule type" value="Genomic_DNA"/>
</dbReference>
<evidence type="ECO:0000259" key="6">
    <source>
        <dbReference type="SMART" id="SM00244"/>
    </source>
</evidence>
<protein>
    <recommendedName>
        <fullName evidence="6">Band 7 domain-containing protein</fullName>
    </recommendedName>
</protein>
<comment type="subcellular location">
    <subcellularLocation>
        <location evidence="1">Membrane</location>
    </subcellularLocation>
</comment>
<dbReference type="Pfam" id="PF01145">
    <property type="entry name" value="Band_7"/>
    <property type="match status" value="1"/>
</dbReference>
<dbReference type="InterPro" id="IPR036013">
    <property type="entry name" value="Band_7/SPFH_dom_sf"/>
</dbReference>
<organism evidence="7 8">
    <name type="scientific">Petrolisthes cinctipes</name>
    <name type="common">Flat porcelain crab</name>
    <dbReference type="NCBI Taxonomy" id="88211"/>
    <lineage>
        <taxon>Eukaryota</taxon>
        <taxon>Metazoa</taxon>
        <taxon>Ecdysozoa</taxon>
        <taxon>Arthropoda</taxon>
        <taxon>Crustacea</taxon>
        <taxon>Multicrustacea</taxon>
        <taxon>Malacostraca</taxon>
        <taxon>Eumalacostraca</taxon>
        <taxon>Eucarida</taxon>
        <taxon>Decapoda</taxon>
        <taxon>Pleocyemata</taxon>
        <taxon>Anomura</taxon>
        <taxon>Galatheoidea</taxon>
        <taxon>Porcellanidae</taxon>
        <taxon>Petrolisthes</taxon>
    </lineage>
</organism>
<evidence type="ECO:0000256" key="3">
    <source>
        <dbReference type="ARBA" id="ARBA00022692"/>
    </source>
</evidence>
<proteinExistence type="inferred from homology"/>
<dbReference type="Proteomes" id="UP001286313">
    <property type="component" value="Unassembled WGS sequence"/>
</dbReference>
<feature type="domain" description="Band 7" evidence="6">
    <location>
        <begin position="2"/>
        <end position="166"/>
    </location>
</feature>
<dbReference type="PRINTS" id="PR00721">
    <property type="entry name" value="STOMATIN"/>
</dbReference>
<evidence type="ECO:0000256" key="2">
    <source>
        <dbReference type="ARBA" id="ARBA00007862"/>
    </source>
</evidence>
<dbReference type="InterPro" id="IPR010200">
    <property type="entry name" value="HflC"/>
</dbReference>
<keyword evidence="8" id="KW-1185">Reference proteome</keyword>
<reference evidence="7" key="1">
    <citation type="submission" date="2023-10" db="EMBL/GenBank/DDBJ databases">
        <title>Genome assemblies of two species of porcelain crab, Petrolisthes cinctipes and Petrolisthes manimaculis (Anomura: Porcellanidae).</title>
        <authorList>
            <person name="Angst P."/>
        </authorList>
    </citation>
    <scope>NUCLEOTIDE SEQUENCE</scope>
    <source>
        <strain evidence="7">PB745_01</strain>
        <tissue evidence="7">Gill</tissue>
    </source>
</reference>
<dbReference type="InterPro" id="IPR001107">
    <property type="entry name" value="Band_7"/>
</dbReference>
<accession>A0AAE1BGH6</accession>
<dbReference type="GO" id="GO:0016020">
    <property type="term" value="C:membrane"/>
    <property type="evidence" value="ECO:0007669"/>
    <property type="project" value="UniProtKB-SubCell"/>
</dbReference>
<dbReference type="AlphaFoldDB" id="A0AAE1BGH6"/>